<reference evidence="1" key="1">
    <citation type="submission" date="2017-05" db="UniProtKB">
        <authorList>
            <consortium name="EnsemblMetazoa"/>
        </authorList>
    </citation>
    <scope>IDENTIFICATION</scope>
</reference>
<sequence>VLRNHGVSIVSVESHLVDMFTSGTHPDVKAVILKLFQSQTALLGIVIATIAFGMRIDCPYV</sequence>
<proteinExistence type="predicted"/>
<dbReference type="AlphaFoldDB" id="A0A1X7U1J7"/>
<accession>A0A1X7U1J7</accession>
<protein>
    <submittedName>
        <fullName evidence="1">Uncharacterized protein</fullName>
    </submittedName>
</protein>
<organism evidence="1">
    <name type="scientific">Amphimedon queenslandica</name>
    <name type="common">Sponge</name>
    <dbReference type="NCBI Taxonomy" id="400682"/>
    <lineage>
        <taxon>Eukaryota</taxon>
        <taxon>Metazoa</taxon>
        <taxon>Porifera</taxon>
        <taxon>Demospongiae</taxon>
        <taxon>Heteroscleromorpha</taxon>
        <taxon>Haplosclerida</taxon>
        <taxon>Niphatidae</taxon>
        <taxon>Amphimedon</taxon>
    </lineage>
</organism>
<evidence type="ECO:0000313" key="1">
    <source>
        <dbReference type="EnsemblMetazoa" id="Aqu2.1.21603_001"/>
    </source>
</evidence>
<dbReference type="InParanoid" id="A0A1X7U1J7"/>
<dbReference type="EnsemblMetazoa" id="Aqu2.1.21603_001">
    <property type="protein sequence ID" value="Aqu2.1.21603_001"/>
    <property type="gene ID" value="Aqu2.1.21603"/>
</dbReference>
<name>A0A1X7U1J7_AMPQE</name>